<feature type="domain" description="Glycosyl hydrolase family 32 C-terminal" evidence="11">
    <location>
        <begin position="339"/>
        <end position="470"/>
    </location>
</feature>
<reference evidence="12 13" key="1">
    <citation type="submission" date="2023-07" db="EMBL/GenBank/DDBJ databases">
        <title>Genomic Encyclopedia of Type Strains, Phase IV (KMG-IV): sequencing the most valuable type-strain genomes for metagenomic binning, comparative biology and taxonomic classification.</title>
        <authorList>
            <person name="Goeker M."/>
        </authorList>
    </citation>
    <scope>NUCLEOTIDE SEQUENCE [LARGE SCALE GENOMIC DNA]</scope>
    <source>
        <strain evidence="12 13">DSM 9768</strain>
    </source>
</reference>
<comment type="pathway">
    <text evidence="1 9">Glycan biosynthesis; sucrose metabolism.</text>
</comment>
<dbReference type="PANTHER" id="PTHR43101">
    <property type="entry name" value="BETA-FRUCTOSIDASE"/>
    <property type="match status" value="1"/>
</dbReference>
<evidence type="ECO:0000259" key="10">
    <source>
        <dbReference type="Pfam" id="PF00251"/>
    </source>
</evidence>
<evidence type="ECO:0000313" key="13">
    <source>
        <dbReference type="Proteomes" id="UP001230005"/>
    </source>
</evidence>
<dbReference type="Pfam" id="PF00251">
    <property type="entry name" value="Glyco_hydro_32N"/>
    <property type="match status" value="1"/>
</dbReference>
<keyword evidence="6 8" id="KW-0326">Glycosidase</keyword>
<dbReference type="Gene3D" id="2.60.120.560">
    <property type="entry name" value="Exo-inulinase, domain 1"/>
    <property type="match status" value="1"/>
</dbReference>
<accession>A0ABT9ZQI7</accession>
<dbReference type="PANTHER" id="PTHR43101:SF1">
    <property type="entry name" value="BETA-FRUCTOSIDASE"/>
    <property type="match status" value="1"/>
</dbReference>
<evidence type="ECO:0000256" key="2">
    <source>
        <dbReference type="ARBA" id="ARBA00009902"/>
    </source>
</evidence>
<evidence type="ECO:0000256" key="1">
    <source>
        <dbReference type="ARBA" id="ARBA00004914"/>
    </source>
</evidence>
<dbReference type="Proteomes" id="UP001230005">
    <property type="component" value="Unassembled WGS sequence"/>
</dbReference>
<comment type="subcellular location">
    <subcellularLocation>
        <location evidence="9">Cytoplasm</location>
    </subcellularLocation>
</comment>
<evidence type="ECO:0000256" key="6">
    <source>
        <dbReference type="ARBA" id="ARBA00023295"/>
    </source>
</evidence>
<evidence type="ECO:0000259" key="11">
    <source>
        <dbReference type="Pfam" id="PF08244"/>
    </source>
</evidence>
<dbReference type="CDD" id="cd18623">
    <property type="entry name" value="GH32_ScrB-like"/>
    <property type="match status" value="1"/>
</dbReference>
<dbReference type="InterPro" id="IPR013189">
    <property type="entry name" value="Glyco_hydro_32_C"/>
</dbReference>
<keyword evidence="5 8" id="KW-0378">Hydrolase</keyword>
<proteinExistence type="inferred from homology"/>
<evidence type="ECO:0000256" key="5">
    <source>
        <dbReference type="ARBA" id="ARBA00022801"/>
    </source>
</evidence>
<dbReference type="SUPFAM" id="SSF49899">
    <property type="entry name" value="Concanavalin A-like lectins/glucanases"/>
    <property type="match status" value="1"/>
</dbReference>
<organism evidence="12 13">
    <name type="scientific">Evansella vedderi</name>
    <dbReference type="NCBI Taxonomy" id="38282"/>
    <lineage>
        <taxon>Bacteria</taxon>
        <taxon>Bacillati</taxon>
        <taxon>Bacillota</taxon>
        <taxon>Bacilli</taxon>
        <taxon>Bacillales</taxon>
        <taxon>Bacillaceae</taxon>
        <taxon>Evansella</taxon>
    </lineage>
</organism>
<feature type="domain" description="Glycosyl hydrolase family 32 N-terminal" evidence="10">
    <location>
        <begin position="31"/>
        <end position="336"/>
    </location>
</feature>
<evidence type="ECO:0000256" key="7">
    <source>
        <dbReference type="ARBA" id="ARBA00033367"/>
    </source>
</evidence>
<evidence type="ECO:0000256" key="8">
    <source>
        <dbReference type="RuleBase" id="RU362110"/>
    </source>
</evidence>
<dbReference type="NCBIfam" id="TIGR01322">
    <property type="entry name" value="scrB_fam"/>
    <property type="match status" value="1"/>
</dbReference>
<dbReference type="SUPFAM" id="SSF75005">
    <property type="entry name" value="Arabinanase/levansucrase/invertase"/>
    <property type="match status" value="1"/>
</dbReference>
<gene>
    <name evidence="12" type="ORF">J2S74_000879</name>
</gene>
<dbReference type="GO" id="GO:0004564">
    <property type="term" value="F:beta-fructofuranosidase activity"/>
    <property type="evidence" value="ECO:0007669"/>
    <property type="project" value="UniProtKB-EC"/>
</dbReference>
<keyword evidence="9" id="KW-0963">Cytoplasm</keyword>
<dbReference type="Pfam" id="PF08244">
    <property type="entry name" value="Glyco_hydro_32C"/>
    <property type="match status" value="1"/>
</dbReference>
<name>A0ABT9ZQI7_9BACI</name>
<dbReference type="EMBL" id="JAUSUG010000002">
    <property type="protein sequence ID" value="MDQ0253507.1"/>
    <property type="molecule type" value="Genomic_DNA"/>
</dbReference>
<evidence type="ECO:0000313" key="12">
    <source>
        <dbReference type="EMBL" id="MDQ0253507.1"/>
    </source>
</evidence>
<dbReference type="RefSeq" id="WP_307322250.1">
    <property type="nucleotide sequence ID" value="NZ_JAUSUG010000002.1"/>
</dbReference>
<dbReference type="InterPro" id="IPR051214">
    <property type="entry name" value="GH32_Enzymes"/>
</dbReference>
<evidence type="ECO:0000256" key="9">
    <source>
        <dbReference type="RuleBase" id="RU365015"/>
    </source>
</evidence>
<comment type="catalytic activity">
    <reaction evidence="8">
        <text>Hydrolysis of terminal non-reducing beta-D-fructofuranoside residues in beta-D-fructofuranosides.</text>
        <dbReference type="EC" id="3.2.1.26"/>
    </reaction>
</comment>
<dbReference type="InterPro" id="IPR006232">
    <property type="entry name" value="Suc6P_hydrolase"/>
</dbReference>
<evidence type="ECO:0000256" key="3">
    <source>
        <dbReference type="ARBA" id="ARBA00012758"/>
    </source>
</evidence>
<dbReference type="InterPro" id="IPR013320">
    <property type="entry name" value="ConA-like_dom_sf"/>
</dbReference>
<keyword evidence="9" id="KW-0119">Carbohydrate metabolism</keyword>
<comment type="similarity">
    <text evidence="2 8">Belongs to the glycosyl hydrolase 32 family.</text>
</comment>
<dbReference type="InterPro" id="IPR013148">
    <property type="entry name" value="Glyco_hydro_32_N"/>
</dbReference>
<protein>
    <recommendedName>
        <fullName evidence="4 8">Sucrose-6-phosphate hydrolase</fullName>
        <ecNumber evidence="3 8">3.2.1.26</ecNumber>
    </recommendedName>
    <alternativeName>
        <fullName evidence="7 9">Invertase</fullName>
    </alternativeName>
</protein>
<comment type="caution">
    <text evidence="12">The sequence shown here is derived from an EMBL/GenBank/DDBJ whole genome shotgun (WGS) entry which is preliminary data.</text>
</comment>
<keyword evidence="13" id="KW-1185">Reference proteome</keyword>
<dbReference type="Gene3D" id="2.115.10.20">
    <property type="entry name" value="Glycosyl hydrolase domain, family 43"/>
    <property type="match status" value="1"/>
</dbReference>
<dbReference type="EC" id="3.2.1.26" evidence="3 8"/>
<dbReference type="InterPro" id="IPR023296">
    <property type="entry name" value="Glyco_hydro_beta-prop_sf"/>
</dbReference>
<dbReference type="InterPro" id="IPR018053">
    <property type="entry name" value="Glyco_hydro_32_AS"/>
</dbReference>
<dbReference type="InterPro" id="IPR001362">
    <property type="entry name" value="Glyco_hydro_32"/>
</dbReference>
<evidence type="ECO:0000256" key="4">
    <source>
        <dbReference type="ARBA" id="ARBA00019623"/>
    </source>
</evidence>
<sequence length="481" mass="56018">MNQVDLLQKAYKKVEDNKENIQLDPYRLHFHLMPPTGLLNDPNGLIHYKGTYHVFYQWNPFQTAHGSKFWGHYTSRDLIHWQEQQPALVPNEWYEKDGCYSGSAIEANGELVLFYTGNVKHGEDKRETYQCMAVSSDGLKFEKKGPVLFLPEEYTSHFRDPKVWKREDVWYAVVGAQNLNKEGVVALFSSTNLKEWNHIGILAGSKLNGLTDLGYMWECPDFFKLGEKDVLLVSPQGVEAKGHLYQNEFQSGYFIGKWKVGTTEYLHGEFTELDRGFDFYAPQTFEDERGRRIMIGWMGITDEQEVYQPTIEKGWVHALTIPRELVLEGEKLIQKPVTELKQLRQEDGIKYNVKLENEEKSWEKLAGVVSELKIRFEHLEAETIELNIRSHLKLTYNQDQNLFTLQRKRFKDGKVESRSCELPKLEELYIYLDTSSVEIFINGGSEVFTARFFADPKDEEFAVNVKGQVHLFIEKWNLVSR</sequence>
<dbReference type="SMART" id="SM00640">
    <property type="entry name" value="Glyco_32"/>
    <property type="match status" value="1"/>
</dbReference>
<dbReference type="PROSITE" id="PS00609">
    <property type="entry name" value="GLYCOSYL_HYDROL_F32"/>
    <property type="match status" value="1"/>
</dbReference>
<comment type="function">
    <text evidence="9">Enables the bacterium to metabolize sucrose as a sole carbon source.</text>
</comment>